<keyword evidence="1" id="KW-0812">Transmembrane</keyword>
<protein>
    <submittedName>
        <fullName evidence="2">Uncharacterized protein</fullName>
    </submittedName>
</protein>
<evidence type="ECO:0000313" key="3">
    <source>
        <dbReference type="Proteomes" id="UP000023152"/>
    </source>
</evidence>
<keyword evidence="3" id="KW-1185">Reference proteome</keyword>
<feature type="transmembrane region" description="Helical" evidence="1">
    <location>
        <begin position="294"/>
        <end position="314"/>
    </location>
</feature>
<evidence type="ECO:0000256" key="1">
    <source>
        <dbReference type="SAM" id="Phobius"/>
    </source>
</evidence>
<proteinExistence type="predicted"/>
<keyword evidence="1" id="KW-1133">Transmembrane helix</keyword>
<evidence type="ECO:0000313" key="2">
    <source>
        <dbReference type="EMBL" id="ETO25883.1"/>
    </source>
</evidence>
<dbReference type="EMBL" id="ASPP01008231">
    <property type="protein sequence ID" value="ETO25883.1"/>
    <property type="molecule type" value="Genomic_DNA"/>
</dbReference>
<dbReference type="AlphaFoldDB" id="X6NJ27"/>
<comment type="caution">
    <text evidence="2">The sequence shown here is derived from an EMBL/GenBank/DDBJ whole genome shotgun (WGS) entry which is preliminary data.</text>
</comment>
<sequence>MLIFKYLPHISNHNCLRASGFCRSKQSCKNSLIETKEKTTNWKQENFETLARISGKYLTTSAVRRNMLHKNFARVTVVQLYCVETQDTIYINDFLLNIKEYFPHAKKKKLNFFKKLIIIKSQTNLKIKIMQGEGETGESYETIPLRQDLGPGFVGEQSQAMMNVQSGESQYQSPQQPGYVAQQVPPNYVAQQQPSAPPYAEVPPVQSTYVMSQPIQAVVESPVADRHTAIMARLNNRTCCFVFNYDIGISFVCFFFKKKVKKNNLTNKNSGATAVVQALAWFLCSSLATIAHSTWIWIITIFATIMCFYGYVGAKRFIERYLRMYLLYLSLSAAFFL</sequence>
<reference evidence="2 3" key="1">
    <citation type="journal article" date="2013" name="Curr. Biol.">
        <title>The Genome of the Foraminiferan Reticulomyxa filosa.</title>
        <authorList>
            <person name="Glockner G."/>
            <person name="Hulsmann N."/>
            <person name="Schleicher M."/>
            <person name="Noegel A.A."/>
            <person name="Eichinger L."/>
            <person name="Gallinger C."/>
            <person name="Pawlowski J."/>
            <person name="Sierra R."/>
            <person name="Euteneuer U."/>
            <person name="Pillet L."/>
            <person name="Moustafa A."/>
            <person name="Platzer M."/>
            <person name="Groth M."/>
            <person name="Szafranski K."/>
            <person name="Schliwa M."/>
        </authorList>
    </citation>
    <scope>NUCLEOTIDE SEQUENCE [LARGE SCALE GENOMIC DNA]</scope>
</reference>
<feature type="transmembrane region" description="Helical" evidence="1">
    <location>
        <begin position="241"/>
        <end position="257"/>
    </location>
</feature>
<dbReference type="Proteomes" id="UP000023152">
    <property type="component" value="Unassembled WGS sequence"/>
</dbReference>
<accession>X6NJ27</accession>
<keyword evidence="1" id="KW-0472">Membrane</keyword>
<feature type="transmembrane region" description="Helical" evidence="1">
    <location>
        <begin position="269"/>
        <end position="288"/>
    </location>
</feature>
<name>X6NJ27_RETFI</name>
<gene>
    <name evidence="2" type="ORF">RFI_11257</name>
</gene>
<organism evidence="2 3">
    <name type="scientific">Reticulomyxa filosa</name>
    <dbReference type="NCBI Taxonomy" id="46433"/>
    <lineage>
        <taxon>Eukaryota</taxon>
        <taxon>Sar</taxon>
        <taxon>Rhizaria</taxon>
        <taxon>Retaria</taxon>
        <taxon>Foraminifera</taxon>
        <taxon>Monothalamids</taxon>
        <taxon>Reticulomyxidae</taxon>
        <taxon>Reticulomyxa</taxon>
    </lineage>
</organism>